<reference evidence="1" key="1">
    <citation type="submission" date="2015-12" db="EMBL/GenBank/DDBJ databases">
        <title>Gene expression during late stages of embryo sac development: a critical building block for successful pollen-pistil interactions.</title>
        <authorList>
            <person name="Liu Y."/>
            <person name="Joly V."/>
            <person name="Sabar M."/>
            <person name="Matton D.P."/>
        </authorList>
    </citation>
    <scope>NUCLEOTIDE SEQUENCE</scope>
</reference>
<protein>
    <submittedName>
        <fullName evidence="1">Putative ovule protein</fullName>
    </submittedName>
</protein>
<dbReference type="AlphaFoldDB" id="A0A0V0GG82"/>
<feature type="non-terminal residue" evidence="1">
    <location>
        <position position="1"/>
    </location>
</feature>
<name>A0A0V0GG82_SOLCH</name>
<accession>A0A0V0GG82</accession>
<evidence type="ECO:0000313" key="1">
    <source>
        <dbReference type="EMBL" id="JAP06893.1"/>
    </source>
</evidence>
<dbReference type="EMBL" id="GEDG01040013">
    <property type="protein sequence ID" value="JAP06893.1"/>
    <property type="molecule type" value="Transcribed_RNA"/>
</dbReference>
<sequence length="62" mass="7280">TNKNHIMNLTFIHLCIPQTFLYWLHTLPKQVHIQLLKSSSCNCSIKINSFIQRINFNCCLTC</sequence>
<proteinExistence type="predicted"/>
<organism evidence="1">
    <name type="scientific">Solanum chacoense</name>
    <name type="common">Chaco potato</name>
    <dbReference type="NCBI Taxonomy" id="4108"/>
    <lineage>
        <taxon>Eukaryota</taxon>
        <taxon>Viridiplantae</taxon>
        <taxon>Streptophyta</taxon>
        <taxon>Embryophyta</taxon>
        <taxon>Tracheophyta</taxon>
        <taxon>Spermatophyta</taxon>
        <taxon>Magnoliopsida</taxon>
        <taxon>eudicotyledons</taxon>
        <taxon>Gunneridae</taxon>
        <taxon>Pentapetalae</taxon>
        <taxon>asterids</taxon>
        <taxon>lamiids</taxon>
        <taxon>Solanales</taxon>
        <taxon>Solanaceae</taxon>
        <taxon>Solanoideae</taxon>
        <taxon>Solaneae</taxon>
        <taxon>Solanum</taxon>
    </lineage>
</organism>